<proteinExistence type="predicted"/>
<reference evidence="1 2" key="1">
    <citation type="submission" date="2019-04" db="EMBL/GenBank/DDBJ databases">
        <title>Fungal friends and foes A comparative genomics study of 23 Aspergillus species from section Flavi.</title>
        <authorList>
            <consortium name="DOE Joint Genome Institute"/>
            <person name="Kjaerbolling I."/>
            <person name="Vesth T.C."/>
            <person name="Frisvad J.C."/>
            <person name="Nybo J.L."/>
            <person name="Theobald S."/>
            <person name="Kildgaard S."/>
            <person name="Petersen T.I."/>
            <person name="Kuo A."/>
            <person name="Sato A."/>
            <person name="Lyhne E.K."/>
            <person name="Kogle M.E."/>
            <person name="Wiebenga A."/>
            <person name="Kun R.S."/>
            <person name="Lubbers R.J."/>
            <person name="Makela M.R."/>
            <person name="Barry K."/>
            <person name="Chovatia M."/>
            <person name="Clum A."/>
            <person name="Daum C."/>
            <person name="Haridas S."/>
            <person name="He G."/>
            <person name="LaButti K."/>
            <person name="Lipzen A."/>
            <person name="Mondo S."/>
            <person name="Pangilinan J."/>
            <person name="Riley R."/>
            <person name="Salamov A."/>
            <person name="Simmons B.A."/>
            <person name="Magnuson J.K."/>
            <person name="Henrissat B."/>
            <person name="Mortensen U.H."/>
            <person name="Larsen T.O."/>
            <person name="De vries R.P."/>
            <person name="Grigoriev I.V."/>
            <person name="Machida M."/>
            <person name="Baker S.E."/>
            <person name="Andersen M.R."/>
        </authorList>
    </citation>
    <scope>NUCLEOTIDE SEQUENCE [LARGE SCALE GENOMIC DNA]</scope>
    <source>
        <strain evidence="1 2">CBS 117618</strain>
    </source>
</reference>
<dbReference type="VEuPathDB" id="FungiDB:BDV34DRAFT_224090"/>
<keyword evidence="2" id="KW-1185">Reference proteome</keyword>
<dbReference type="Proteomes" id="UP000326532">
    <property type="component" value="Unassembled WGS sequence"/>
</dbReference>
<accession>A0A5N6DP44</accession>
<organism evidence="1 2">
    <name type="scientific">Aspergillus parasiticus</name>
    <dbReference type="NCBI Taxonomy" id="5067"/>
    <lineage>
        <taxon>Eukaryota</taxon>
        <taxon>Fungi</taxon>
        <taxon>Dikarya</taxon>
        <taxon>Ascomycota</taxon>
        <taxon>Pezizomycotina</taxon>
        <taxon>Eurotiomycetes</taxon>
        <taxon>Eurotiomycetidae</taxon>
        <taxon>Eurotiales</taxon>
        <taxon>Aspergillaceae</taxon>
        <taxon>Aspergillus</taxon>
        <taxon>Aspergillus subgen. Circumdati</taxon>
    </lineage>
</organism>
<sequence>MQVEIEGLCPAFSHSSSYKSDSDVAMLTYKWKLLSKQAHISKKEYEKALLAKLDRSLSSRYEGNMLTATVTRNHVNVYGQTGEFCLGASRGGYAVDGGVSSWLSVLDRARYGIIRSSLLQLANWSQAWTLDAV</sequence>
<evidence type="ECO:0000313" key="1">
    <source>
        <dbReference type="EMBL" id="KAB8206922.1"/>
    </source>
</evidence>
<gene>
    <name evidence="1" type="ORF">BDV34DRAFT_224090</name>
</gene>
<evidence type="ECO:0000313" key="2">
    <source>
        <dbReference type="Proteomes" id="UP000326532"/>
    </source>
</evidence>
<protein>
    <submittedName>
        <fullName evidence="1">Uncharacterized protein</fullName>
    </submittedName>
</protein>
<dbReference type="AlphaFoldDB" id="A0A5N6DP44"/>
<name>A0A5N6DP44_ASPPA</name>
<dbReference type="EMBL" id="ML734960">
    <property type="protein sequence ID" value="KAB8206922.1"/>
    <property type="molecule type" value="Genomic_DNA"/>
</dbReference>